<dbReference type="AlphaFoldDB" id="A0ABD1PG58"/>
<dbReference type="EMBL" id="JBFOLJ010000020">
    <property type="protein sequence ID" value="KAL2462637.1"/>
    <property type="molecule type" value="Genomic_DNA"/>
</dbReference>
<name>A0ABD1PG58_9LAMI</name>
<evidence type="ECO:0000313" key="1">
    <source>
        <dbReference type="EMBL" id="KAL2462637.1"/>
    </source>
</evidence>
<dbReference type="Proteomes" id="UP001604277">
    <property type="component" value="Unassembled WGS sequence"/>
</dbReference>
<comment type="caution">
    <text evidence="1">The sequence shown here is derived from an EMBL/GenBank/DDBJ whole genome shotgun (WGS) entry which is preliminary data.</text>
</comment>
<reference evidence="2" key="1">
    <citation type="submission" date="2024-07" db="EMBL/GenBank/DDBJ databases">
        <title>Two chromosome-level genome assemblies of Korean endemic species Abeliophyllum distichum and Forsythia ovata (Oleaceae).</title>
        <authorList>
            <person name="Jang H."/>
        </authorList>
    </citation>
    <scope>NUCLEOTIDE SEQUENCE [LARGE SCALE GENOMIC DNA]</scope>
</reference>
<keyword evidence="2" id="KW-1185">Reference proteome</keyword>
<proteinExistence type="predicted"/>
<protein>
    <submittedName>
        <fullName evidence="1">Uncharacterized protein</fullName>
    </submittedName>
</protein>
<sequence>MVAAYHDSTRTSHLVDLGAHLRWDRDKNVTLNGGLILCCPPLLQYPQLATFYSMFGTGTGTALHGSDLSKQLEDLKRKARAERFGTGNALHGSDLSKQSEDLKKKARVESRCACLTFYGCSPLKNIVLLIDDLEFGRKHDNNKKDNYQKHFYGDTKIWNK</sequence>
<accession>A0ABD1PG58</accession>
<dbReference type="InterPro" id="IPR044209">
    <property type="entry name" value="MOS11"/>
</dbReference>
<dbReference type="PANTHER" id="PTHR47701:SF2">
    <property type="entry name" value="PROTEIN MODIFIER OF SNC1 11"/>
    <property type="match status" value="1"/>
</dbReference>
<gene>
    <name evidence="1" type="ORF">Fot_53874</name>
</gene>
<evidence type="ECO:0000313" key="2">
    <source>
        <dbReference type="Proteomes" id="UP001604277"/>
    </source>
</evidence>
<organism evidence="1 2">
    <name type="scientific">Forsythia ovata</name>
    <dbReference type="NCBI Taxonomy" id="205694"/>
    <lineage>
        <taxon>Eukaryota</taxon>
        <taxon>Viridiplantae</taxon>
        <taxon>Streptophyta</taxon>
        <taxon>Embryophyta</taxon>
        <taxon>Tracheophyta</taxon>
        <taxon>Spermatophyta</taxon>
        <taxon>Magnoliopsida</taxon>
        <taxon>eudicotyledons</taxon>
        <taxon>Gunneridae</taxon>
        <taxon>Pentapetalae</taxon>
        <taxon>asterids</taxon>
        <taxon>lamiids</taxon>
        <taxon>Lamiales</taxon>
        <taxon>Oleaceae</taxon>
        <taxon>Forsythieae</taxon>
        <taxon>Forsythia</taxon>
    </lineage>
</organism>
<dbReference type="PANTHER" id="PTHR47701">
    <property type="entry name" value="PROTEIN MODIFIER OF SNC1 11"/>
    <property type="match status" value="1"/>
</dbReference>